<feature type="region of interest" description="Disordered" evidence="1">
    <location>
        <begin position="207"/>
        <end position="267"/>
    </location>
</feature>
<dbReference type="Proteomes" id="UP000838412">
    <property type="component" value="Chromosome 2"/>
</dbReference>
<keyword evidence="2" id="KW-0812">Transmembrane</keyword>
<reference evidence="3" key="1">
    <citation type="submission" date="2022-01" db="EMBL/GenBank/DDBJ databases">
        <authorList>
            <person name="Braso-Vives M."/>
        </authorList>
    </citation>
    <scope>NUCLEOTIDE SEQUENCE</scope>
</reference>
<feature type="transmembrane region" description="Helical" evidence="2">
    <location>
        <begin position="12"/>
        <end position="30"/>
    </location>
</feature>
<evidence type="ECO:0000256" key="1">
    <source>
        <dbReference type="SAM" id="MobiDB-lite"/>
    </source>
</evidence>
<proteinExistence type="predicted"/>
<name>A0A8J9ZGJ6_BRALA</name>
<keyword evidence="2" id="KW-0472">Membrane</keyword>
<organism evidence="3 4">
    <name type="scientific">Branchiostoma lanceolatum</name>
    <name type="common">Common lancelet</name>
    <name type="synonym">Amphioxus lanceolatum</name>
    <dbReference type="NCBI Taxonomy" id="7740"/>
    <lineage>
        <taxon>Eukaryota</taxon>
        <taxon>Metazoa</taxon>
        <taxon>Chordata</taxon>
        <taxon>Cephalochordata</taxon>
        <taxon>Leptocardii</taxon>
        <taxon>Amphioxiformes</taxon>
        <taxon>Branchiostomatidae</taxon>
        <taxon>Branchiostoma</taxon>
    </lineage>
</organism>
<evidence type="ECO:0000256" key="2">
    <source>
        <dbReference type="SAM" id="Phobius"/>
    </source>
</evidence>
<gene>
    <name evidence="3" type="primary">Hypp987</name>
    <name evidence="3" type="ORF">BLAG_LOCUS12717</name>
</gene>
<dbReference type="OrthoDB" id="10305897at2759"/>
<keyword evidence="4" id="KW-1185">Reference proteome</keyword>
<dbReference type="AlphaFoldDB" id="A0A8J9ZGJ6"/>
<dbReference type="EMBL" id="OV696687">
    <property type="protein sequence ID" value="CAH1252708.1"/>
    <property type="molecule type" value="Genomic_DNA"/>
</dbReference>
<sequence>MCAETPKEPASVILGIVLAMLLVACVVQCFKKCKKRRQDVLNNMAAALSLRTVSGMRVSNVSSVGQRNDVIGENLQQVSPSGRNGRPRRPSFQHVYEEIKNEDIDKMRRSFQSDRNAYCRDEIHHLDAGKLYNQHVPSRDRDMLGQNCIPCTNVELSRQSRSRRQTFHNRRFGFDDITLYEMASSGNAARRLRLTASVPCRGVLYRSGITPDPASRPRRHLKKEGANGPFELADREGRSPPTSDEDLPPPVPSRVGRPKLFPTTSEF</sequence>
<keyword evidence="2" id="KW-1133">Transmembrane helix</keyword>
<evidence type="ECO:0000313" key="4">
    <source>
        <dbReference type="Proteomes" id="UP000838412"/>
    </source>
</evidence>
<evidence type="ECO:0000313" key="3">
    <source>
        <dbReference type="EMBL" id="CAH1252708.1"/>
    </source>
</evidence>
<protein>
    <submittedName>
        <fullName evidence="3">Hypp987 protein</fullName>
    </submittedName>
</protein>
<accession>A0A8J9ZGJ6</accession>